<dbReference type="EMBL" id="WBMS02000006">
    <property type="protein sequence ID" value="MWA00808.1"/>
    <property type="molecule type" value="Genomic_DNA"/>
</dbReference>
<dbReference type="Proteomes" id="UP000462055">
    <property type="component" value="Unassembled WGS sequence"/>
</dbReference>
<sequence>MRESPSTCPDAPGSSSLCSASSRKDLIAALRDPDVERFIENSTSLWEADAHRVGVAARTMQTQVRLHLPALPRELLAEGAVPDVYERVRVQALVRSAEIAMATIDAAYDAHFSMLVGGTKLRRDPSRLHYLRSARSDTTFEFGIFAPGAAMPIAYAAFSPVDRRYMLDALRAVGVRAGHQEILVLTRMHGLPGVPHTADVARRTRDQEHLFP</sequence>
<accession>A0A6I4M418</accession>
<dbReference type="AlphaFoldDB" id="A0A6I4M418"/>
<name>A0A6I4M418_9ACTN</name>
<evidence type="ECO:0000313" key="2">
    <source>
        <dbReference type="Proteomes" id="UP000462055"/>
    </source>
</evidence>
<reference evidence="1" key="1">
    <citation type="submission" date="2019-12" db="EMBL/GenBank/DDBJ databases">
        <title>Actinomadura physcomitrii sp. nov., a novel actinomycete isolated from moss [Physcomitrium sphaericum (Ludw) Fuernr].</title>
        <authorList>
            <person name="Zhuang X."/>
        </authorList>
    </citation>
    <scope>NUCLEOTIDE SEQUENCE [LARGE SCALE GENOMIC DNA]</scope>
    <source>
        <strain evidence="1">LD22</strain>
    </source>
</reference>
<protein>
    <submittedName>
        <fullName evidence="1">Uncharacterized protein</fullName>
    </submittedName>
</protein>
<evidence type="ECO:0000313" key="1">
    <source>
        <dbReference type="EMBL" id="MWA00808.1"/>
    </source>
</evidence>
<dbReference type="RefSeq" id="WP_151593323.1">
    <property type="nucleotide sequence ID" value="NZ_WBMS02000006.1"/>
</dbReference>
<comment type="caution">
    <text evidence="1">The sequence shown here is derived from an EMBL/GenBank/DDBJ whole genome shotgun (WGS) entry which is preliminary data.</text>
</comment>
<gene>
    <name evidence="1" type="ORF">F8568_010535</name>
</gene>
<keyword evidence="2" id="KW-1185">Reference proteome</keyword>
<proteinExistence type="predicted"/>
<organism evidence="1 2">
    <name type="scientific">Actinomadura physcomitrii</name>
    <dbReference type="NCBI Taxonomy" id="2650748"/>
    <lineage>
        <taxon>Bacteria</taxon>
        <taxon>Bacillati</taxon>
        <taxon>Actinomycetota</taxon>
        <taxon>Actinomycetes</taxon>
        <taxon>Streptosporangiales</taxon>
        <taxon>Thermomonosporaceae</taxon>
        <taxon>Actinomadura</taxon>
    </lineage>
</organism>